<evidence type="ECO:0000256" key="1">
    <source>
        <dbReference type="SAM" id="MobiDB-lite"/>
    </source>
</evidence>
<sequence length="102" mass="11091">MQTRNRLLDDLAKLATNAAGLAQGVRDEAETAIKAQLESLMGEMDVVNREDFDAMAELARKTAERNAELEARLARLEDAFAKLPHHLRHPAQSGTDGDPGGP</sequence>
<comment type="caution">
    <text evidence="2">The sequence shown here is derived from an EMBL/GenBank/DDBJ whole genome shotgun (WGS) entry which is preliminary data.</text>
</comment>
<feature type="region of interest" description="Disordered" evidence="1">
    <location>
        <begin position="83"/>
        <end position="102"/>
    </location>
</feature>
<gene>
    <name evidence="2" type="ORF">NJQ99_13725</name>
</gene>
<dbReference type="EMBL" id="JAMZFT010000003">
    <property type="protein sequence ID" value="MCP1337477.1"/>
    <property type="molecule type" value="Genomic_DNA"/>
</dbReference>
<evidence type="ECO:0000313" key="2">
    <source>
        <dbReference type="EMBL" id="MCP1337477.1"/>
    </source>
</evidence>
<dbReference type="Proteomes" id="UP001055804">
    <property type="component" value="Unassembled WGS sequence"/>
</dbReference>
<dbReference type="Pfam" id="PF04380">
    <property type="entry name" value="BMFP"/>
    <property type="match status" value="1"/>
</dbReference>
<proteinExistence type="predicted"/>
<accession>A0A9J6PDK0</accession>
<name>A0A9J6PDK0_9PROT</name>
<keyword evidence="3" id="KW-1185">Reference proteome</keyword>
<reference evidence="2" key="1">
    <citation type="submission" date="2022-06" db="EMBL/GenBank/DDBJ databases">
        <title>Isolation and Genomics of Futiania mangrovii gen. nov., sp. nov., a Rare and Metabolically-versatile member in the Class Alphaproteobacteria.</title>
        <authorList>
            <person name="Liu L."/>
            <person name="Huang W.-C."/>
            <person name="Pan J."/>
            <person name="Li J."/>
            <person name="Huang Y."/>
            <person name="Du H."/>
            <person name="Liu Y."/>
            <person name="Li M."/>
        </authorList>
    </citation>
    <scope>NUCLEOTIDE SEQUENCE</scope>
    <source>
        <strain evidence="2">FT118</strain>
    </source>
</reference>
<dbReference type="RefSeq" id="WP_269333442.1">
    <property type="nucleotide sequence ID" value="NZ_JAMZFT010000003.1"/>
</dbReference>
<organism evidence="2 3">
    <name type="scientific">Futiania mangrovi</name>
    <dbReference type="NCBI Taxonomy" id="2959716"/>
    <lineage>
        <taxon>Bacteria</taxon>
        <taxon>Pseudomonadati</taxon>
        <taxon>Pseudomonadota</taxon>
        <taxon>Alphaproteobacteria</taxon>
        <taxon>Futianiales</taxon>
        <taxon>Futianiaceae</taxon>
        <taxon>Futiania</taxon>
    </lineage>
</organism>
<evidence type="ECO:0000313" key="3">
    <source>
        <dbReference type="Proteomes" id="UP001055804"/>
    </source>
</evidence>
<protein>
    <submittedName>
        <fullName evidence="2">Accessory factor UbiK family protein</fullName>
    </submittedName>
</protein>
<dbReference type="AlphaFoldDB" id="A0A9J6PDK0"/>
<dbReference type="InterPro" id="IPR007475">
    <property type="entry name" value="UbiK"/>
</dbReference>